<organism evidence="1 2">
    <name type="scientific">Paragonimus heterotremus</name>
    <dbReference type="NCBI Taxonomy" id="100268"/>
    <lineage>
        <taxon>Eukaryota</taxon>
        <taxon>Metazoa</taxon>
        <taxon>Spiralia</taxon>
        <taxon>Lophotrochozoa</taxon>
        <taxon>Platyhelminthes</taxon>
        <taxon>Trematoda</taxon>
        <taxon>Digenea</taxon>
        <taxon>Plagiorchiida</taxon>
        <taxon>Troglotremata</taxon>
        <taxon>Troglotrematidae</taxon>
        <taxon>Paragonimus</taxon>
    </lineage>
</organism>
<evidence type="ECO:0000313" key="1">
    <source>
        <dbReference type="EMBL" id="KAF5405649.1"/>
    </source>
</evidence>
<keyword evidence="2" id="KW-1185">Reference proteome</keyword>
<name>A0A8J4TIN5_9TREM</name>
<sequence length="110" mass="12286">MTCPSTPLAHKLGALKRPRFSHFPSRAVKHEDMPNRRQNYSDCAVDAFKLNAAEHVNYPTTFVTDNSRYVQAIPDVHTAGVPALVKIAVPEILDGELSKVRKTVTQFIEL</sequence>
<comment type="caution">
    <text evidence="1">The sequence shown here is derived from an EMBL/GenBank/DDBJ whole genome shotgun (WGS) entry which is preliminary data.</text>
</comment>
<dbReference type="AlphaFoldDB" id="A0A8J4TIN5"/>
<protein>
    <submittedName>
        <fullName evidence="1">Uncharacterized protein</fullName>
    </submittedName>
</protein>
<evidence type="ECO:0000313" key="2">
    <source>
        <dbReference type="Proteomes" id="UP000748531"/>
    </source>
</evidence>
<reference evidence="1" key="1">
    <citation type="submission" date="2019-05" db="EMBL/GenBank/DDBJ databases">
        <title>Annotation for the trematode Paragonimus heterotremus.</title>
        <authorList>
            <person name="Choi Y.-J."/>
        </authorList>
    </citation>
    <scope>NUCLEOTIDE SEQUENCE</scope>
    <source>
        <strain evidence="1">LC</strain>
    </source>
</reference>
<dbReference type="EMBL" id="LUCH01000256">
    <property type="protein sequence ID" value="KAF5405649.1"/>
    <property type="molecule type" value="Genomic_DNA"/>
</dbReference>
<proteinExistence type="predicted"/>
<gene>
    <name evidence="1" type="ORF">PHET_00877</name>
</gene>
<dbReference type="Proteomes" id="UP000748531">
    <property type="component" value="Unassembled WGS sequence"/>
</dbReference>
<accession>A0A8J4TIN5</accession>